<feature type="domain" description="Protein kinase" evidence="3">
    <location>
        <begin position="1"/>
        <end position="183"/>
    </location>
</feature>
<dbReference type="GO" id="GO:0051707">
    <property type="term" value="P:response to other organism"/>
    <property type="evidence" value="ECO:0007669"/>
    <property type="project" value="UniProtKB-ARBA"/>
</dbReference>
<dbReference type="InterPro" id="IPR000719">
    <property type="entry name" value="Prot_kinase_dom"/>
</dbReference>
<dbReference type="InterPro" id="IPR050528">
    <property type="entry name" value="L-type_Lectin-RKs"/>
</dbReference>
<sequence>MEIGLMEILDIPICNVNKTMTQPNLRKFSGYAPAAAGGGGGGGGGAWFFDNGDRAGACVIKWLLTLPISVVGTLGYLAPELPRTGKATASSDVYAFGALLLEVACGRRPIEPKALPEELVLVDLVWENYREGKFLDVVDPKLNGEYYETEMVMVLKLGLLCTDNAQLARPSMRQVVMCLEGELEVPEIVRAPGALDGGNNGKDVVDGFDDFMNSFASSVFEKMTSRSFQENSAPYASLSTSPLSLLHVRGETR</sequence>
<dbReference type="Gene3D" id="1.10.510.10">
    <property type="entry name" value="Transferase(Phosphotransferase) domain 1"/>
    <property type="match status" value="1"/>
</dbReference>
<dbReference type="SUPFAM" id="SSF56112">
    <property type="entry name" value="Protein kinase-like (PK-like)"/>
    <property type="match status" value="1"/>
</dbReference>
<dbReference type="PANTHER" id="PTHR27007">
    <property type="match status" value="1"/>
</dbReference>
<dbReference type="GO" id="GO:0005524">
    <property type="term" value="F:ATP binding"/>
    <property type="evidence" value="ECO:0007669"/>
    <property type="project" value="UniProtKB-KW"/>
</dbReference>
<keyword evidence="1" id="KW-0547">Nucleotide-binding</keyword>
<keyword evidence="5" id="KW-1185">Reference proteome</keyword>
<organism evidence="4 5">
    <name type="scientific">Acer saccharum</name>
    <name type="common">Sugar maple</name>
    <dbReference type="NCBI Taxonomy" id="4024"/>
    <lineage>
        <taxon>Eukaryota</taxon>
        <taxon>Viridiplantae</taxon>
        <taxon>Streptophyta</taxon>
        <taxon>Embryophyta</taxon>
        <taxon>Tracheophyta</taxon>
        <taxon>Spermatophyta</taxon>
        <taxon>Magnoliopsida</taxon>
        <taxon>eudicotyledons</taxon>
        <taxon>Gunneridae</taxon>
        <taxon>Pentapetalae</taxon>
        <taxon>rosids</taxon>
        <taxon>malvids</taxon>
        <taxon>Sapindales</taxon>
        <taxon>Sapindaceae</taxon>
        <taxon>Hippocastanoideae</taxon>
        <taxon>Acereae</taxon>
        <taxon>Acer</taxon>
    </lineage>
</organism>
<evidence type="ECO:0000256" key="2">
    <source>
        <dbReference type="ARBA" id="ARBA00022840"/>
    </source>
</evidence>
<protein>
    <recommendedName>
        <fullName evidence="3">Protein kinase domain-containing protein</fullName>
    </recommendedName>
</protein>
<dbReference type="GO" id="GO:0004672">
    <property type="term" value="F:protein kinase activity"/>
    <property type="evidence" value="ECO:0007669"/>
    <property type="project" value="InterPro"/>
</dbReference>
<accession>A0AA39S8D7</accession>
<dbReference type="AlphaFoldDB" id="A0AA39S8D7"/>
<dbReference type="InterPro" id="IPR011009">
    <property type="entry name" value="Kinase-like_dom_sf"/>
</dbReference>
<evidence type="ECO:0000313" key="4">
    <source>
        <dbReference type="EMBL" id="KAK0584805.1"/>
    </source>
</evidence>
<evidence type="ECO:0000259" key="3">
    <source>
        <dbReference type="PROSITE" id="PS50011"/>
    </source>
</evidence>
<evidence type="ECO:0000256" key="1">
    <source>
        <dbReference type="ARBA" id="ARBA00022741"/>
    </source>
</evidence>
<evidence type="ECO:0000313" key="5">
    <source>
        <dbReference type="Proteomes" id="UP001168877"/>
    </source>
</evidence>
<reference evidence="4" key="1">
    <citation type="journal article" date="2022" name="Plant J.">
        <title>Strategies of tolerance reflected in two North American maple genomes.</title>
        <authorList>
            <person name="McEvoy S.L."/>
            <person name="Sezen U.U."/>
            <person name="Trouern-Trend A."/>
            <person name="McMahon S.M."/>
            <person name="Schaberg P.G."/>
            <person name="Yang J."/>
            <person name="Wegrzyn J.L."/>
            <person name="Swenson N.G."/>
        </authorList>
    </citation>
    <scope>NUCLEOTIDE SEQUENCE</scope>
    <source>
        <strain evidence="4">NS2018</strain>
    </source>
</reference>
<dbReference type="InterPro" id="IPR001245">
    <property type="entry name" value="Ser-Thr/Tyr_kinase_cat_dom"/>
</dbReference>
<proteinExistence type="predicted"/>
<name>A0AA39S8D7_ACESA</name>
<reference evidence="4" key="2">
    <citation type="submission" date="2023-06" db="EMBL/GenBank/DDBJ databases">
        <authorList>
            <person name="Swenson N.G."/>
            <person name="Wegrzyn J.L."/>
            <person name="Mcevoy S.L."/>
        </authorList>
    </citation>
    <scope>NUCLEOTIDE SEQUENCE</scope>
    <source>
        <strain evidence="4">NS2018</strain>
        <tissue evidence="4">Leaf</tissue>
    </source>
</reference>
<keyword evidence="2" id="KW-0067">ATP-binding</keyword>
<dbReference type="EMBL" id="JAUESC010000383">
    <property type="protein sequence ID" value="KAK0584805.1"/>
    <property type="molecule type" value="Genomic_DNA"/>
</dbReference>
<dbReference type="Pfam" id="PF07714">
    <property type="entry name" value="PK_Tyr_Ser-Thr"/>
    <property type="match status" value="1"/>
</dbReference>
<gene>
    <name evidence="4" type="ORF">LWI29_018911</name>
</gene>
<comment type="caution">
    <text evidence="4">The sequence shown here is derived from an EMBL/GenBank/DDBJ whole genome shotgun (WGS) entry which is preliminary data.</text>
</comment>
<dbReference type="PROSITE" id="PS50011">
    <property type="entry name" value="PROTEIN_KINASE_DOM"/>
    <property type="match status" value="1"/>
</dbReference>
<dbReference type="Proteomes" id="UP001168877">
    <property type="component" value="Unassembled WGS sequence"/>
</dbReference>